<dbReference type="RefSeq" id="WP_004421487.1">
    <property type="nucleotide sequence ID" value="NZ_AORH01000034.1"/>
</dbReference>
<dbReference type="AlphaFoldDB" id="N9TRY5"/>
<dbReference type="STRING" id="1188235.MBVG_5930"/>
<gene>
    <name evidence="1" type="ORF">MBVG_5930</name>
</gene>
<dbReference type="NCBIfam" id="TIGR04313">
    <property type="entry name" value="aro_clust_Mycop"/>
    <property type="match status" value="1"/>
</dbReference>
<organism evidence="1 2">
    <name type="scientific">Mycoplasmopsis bovigenitalium 51080</name>
    <dbReference type="NCBI Taxonomy" id="1188235"/>
    <lineage>
        <taxon>Bacteria</taxon>
        <taxon>Bacillati</taxon>
        <taxon>Mycoplasmatota</taxon>
        <taxon>Mycoplasmoidales</taxon>
        <taxon>Metamycoplasmataceae</taxon>
        <taxon>Mycoplasmopsis</taxon>
    </lineage>
</organism>
<protein>
    <recommendedName>
        <fullName evidence="3">Lipoprotein</fullName>
    </recommendedName>
</protein>
<evidence type="ECO:0000313" key="2">
    <source>
        <dbReference type="Proteomes" id="UP000013220"/>
    </source>
</evidence>
<reference evidence="1 2" key="1">
    <citation type="journal article" date="2013" name="Genome Announc.">
        <title>Draft Genome Sequences of Mycoplasma alkalescens, Mycoplasma arginini, and Mycoplasma bovigenitalium, Three Species with Equivocal Pathogenic Status for Cattle.</title>
        <authorList>
            <person name="Manso-Silvan L."/>
            <person name="Tardy F."/>
            <person name="Baranowski E."/>
            <person name="Barre A."/>
            <person name="Blanchard A."/>
            <person name="Breton M."/>
            <person name="Couture C."/>
            <person name="Citti C."/>
            <person name="Dordet-Frisoni E."/>
            <person name="Dupuy V."/>
            <person name="Gaurivaud P."/>
            <person name="Jacob D."/>
            <person name="Lemaitre C."/>
            <person name="Nikolski M."/>
            <person name="Nouvel L.X."/>
            <person name="Poumarat F."/>
            <person name="Thebault P."/>
            <person name="Theil S."/>
            <person name="Thiaucourt F."/>
            <person name="Sirand-Pugnet P."/>
        </authorList>
    </citation>
    <scope>NUCLEOTIDE SEQUENCE [LARGE SCALE GENOMIC DNA]</scope>
    <source>
        <strain evidence="1 2">51080</strain>
    </source>
</reference>
<evidence type="ECO:0008006" key="3">
    <source>
        <dbReference type="Google" id="ProtNLM"/>
    </source>
</evidence>
<name>N9TRY5_9BACT</name>
<evidence type="ECO:0000313" key="1">
    <source>
        <dbReference type="EMBL" id="ENY68924.1"/>
    </source>
</evidence>
<dbReference type="InterPro" id="IPR027593">
    <property type="entry name" value="Aro_clust"/>
</dbReference>
<accession>N9TRY5</accession>
<comment type="caution">
    <text evidence="1">The sequence shown here is derived from an EMBL/GenBank/DDBJ whole genome shotgun (WGS) entry which is preliminary data.</text>
</comment>
<dbReference type="Proteomes" id="UP000013220">
    <property type="component" value="Unassembled WGS sequence"/>
</dbReference>
<proteinExistence type="predicted"/>
<dbReference type="EMBL" id="AORH01000034">
    <property type="protein sequence ID" value="ENY68924.1"/>
    <property type="molecule type" value="Genomic_DNA"/>
</dbReference>
<sequence length="305" mass="36049">MKFKNIAKTLITTSLISSPILITSCNKQTTKMTQTTEKTNEKEKKWQLFLQYEYIDSLLKIVFENNAEQKAKYINEQKAIDDKYFSEIKEYLMYANNVTAFQRSEDQVGKVLPLSKFRPKLSELFKRNWLWFLFNLDRFTFAYYETFDQFKADLEIHSLDIQKNSLDLGAFHRPKTNQALQHVMFENINEQNKEINFFILTGEGAILEIKLQKSMLNKESNSIENNEQKINVEIFTYSHIYPKLFKNTEELEKFDLSKYVSALEMYRNVSGGRTPKILFDNEYGGEPLRFTIVDVDDTQNKKLEK</sequence>
<dbReference type="PROSITE" id="PS51257">
    <property type="entry name" value="PROKAR_LIPOPROTEIN"/>
    <property type="match status" value="1"/>
</dbReference>
<dbReference type="PATRIC" id="fig|1188235.3.peg.598"/>
<keyword evidence="2" id="KW-1185">Reference proteome</keyword>
<dbReference type="eggNOG" id="ENOG50349EE">
    <property type="taxonomic scope" value="Bacteria"/>
</dbReference>
<dbReference type="OrthoDB" id="398178at2"/>